<dbReference type="InterPro" id="IPR026275">
    <property type="entry name" value="Glyoxalase/dOase/EhpR"/>
</dbReference>
<dbReference type="InterPro" id="IPR004360">
    <property type="entry name" value="Glyas_Fos-R_dOase_dom"/>
</dbReference>
<keyword evidence="1" id="KW-0046">Antibiotic resistance</keyword>
<evidence type="ECO:0000313" key="4">
    <source>
        <dbReference type="EMBL" id="MBD8105170.1"/>
    </source>
</evidence>
<evidence type="ECO:0000259" key="3">
    <source>
        <dbReference type="PROSITE" id="PS51819"/>
    </source>
</evidence>
<dbReference type="AlphaFoldDB" id="A0A4U3FMQ6"/>
<evidence type="ECO:0000313" key="5">
    <source>
        <dbReference type="EMBL" id="TKJ95124.1"/>
    </source>
</evidence>
<reference evidence="5 6" key="1">
    <citation type="journal article" date="2019" name="Sci. Rep.">
        <title>Differences in resource use lead to coexistence of seed-transmitted microbial populations.</title>
        <authorList>
            <person name="Torres-Cortes G."/>
            <person name="Garcia B.J."/>
            <person name="Compant S."/>
            <person name="Rezki S."/>
            <person name="Jones P."/>
            <person name="Preveaux A."/>
            <person name="Briand M."/>
            <person name="Roulet A."/>
            <person name="Bouchez O."/>
            <person name="Jacobson D."/>
            <person name="Barret M."/>
        </authorList>
    </citation>
    <scope>NUCLEOTIDE SEQUENCE [LARGE SCALE GENOMIC DNA]</scope>
    <source>
        <strain evidence="5 6">CFBP13511</strain>
    </source>
</reference>
<dbReference type="Gene3D" id="3.30.720.110">
    <property type="match status" value="1"/>
</dbReference>
<dbReference type="SUPFAM" id="SSF54593">
    <property type="entry name" value="Glyoxalase/Bleomycin resistance protein/Dihydroxybiphenyl dioxygenase"/>
    <property type="match status" value="1"/>
</dbReference>
<dbReference type="OrthoDB" id="9806945at2"/>
<name>A0A4U3FMQ6_9GAMM</name>
<gene>
    <name evidence="5" type="ORF">EpCFBP13511_01860</name>
    <name evidence="4" type="ORF">IFT93_01880</name>
</gene>
<reference evidence="4 7" key="2">
    <citation type="journal article" date="2020" name="FEMS Microbiol. Ecol.">
        <title>Temporal dynamics of bacterial communities during seed development and maturation.</title>
        <authorList>
            <person name="Chesneau G."/>
            <person name="Torres-Cortes G."/>
            <person name="Briand M."/>
            <person name="Darrasse A."/>
            <person name="Preveaux A."/>
            <person name="Marais C."/>
            <person name="Jacques M.A."/>
            <person name="Shade A."/>
            <person name="Barret M."/>
        </authorList>
    </citation>
    <scope>NUCLEOTIDE SEQUENCE [LARGE SCALE GENOMIC DNA]</scope>
    <source>
        <strain evidence="4 7">CFBP13732</strain>
    </source>
</reference>
<dbReference type="RefSeq" id="WP_137268581.1">
    <property type="nucleotide sequence ID" value="NZ_JACYNM010000001.1"/>
</dbReference>
<dbReference type="EMBL" id="JACYNN010000001">
    <property type="protein sequence ID" value="MBD8105170.1"/>
    <property type="molecule type" value="Genomic_DNA"/>
</dbReference>
<dbReference type="InterPro" id="IPR037523">
    <property type="entry name" value="VOC_core"/>
</dbReference>
<dbReference type="GO" id="GO:0046677">
    <property type="term" value="P:response to antibiotic"/>
    <property type="evidence" value="ECO:0007669"/>
    <property type="project" value="UniProtKB-UniRule"/>
</dbReference>
<organism evidence="5 6">
    <name type="scientific">Erwinia persicina</name>
    <dbReference type="NCBI Taxonomy" id="55211"/>
    <lineage>
        <taxon>Bacteria</taxon>
        <taxon>Pseudomonadati</taxon>
        <taxon>Pseudomonadota</taxon>
        <taxon>Gammaproteobacteria</taxon>
        <taxon>Enterobacterales</taxon>
        <taxon>Erwiniaceae</taxon>
        <taxon>Erwinia</taxon>
    </lineage>
</organism>
<protein>
    <recommendedName>
        <fullName evidence="1">Phenazine antibiotic resistance protein</fullName>
    </recommendedName>
</protein>
<comment type="function">
    <text evidence="1">Required for resistance to the phenazine antibiotic.</text>
</comment>
<proteinExistence type="predicted"/>
<evidence type="ECO:0000256" key="2">
    <source>
        <dbReference type="PIRSR" id="PIRSR039020-50"/>
    </source>
</evidence>
<evidence type="ECO:0000313" key="7">
    <source>
        <dbReference type="Proteomes" id="UP000661012"/>
    </source>
</evidence>
<feature type="binding site" evidence="2">
    <location>
        <position position="50"/>
    </location>
    <ligand>
        <name>D-alanylgriseoluteate</name>
        <dbReference type="ChEBI" id="CHEBI:167053"/>
    </ligand>
</feature>
<dbReference type="EMBL" id="QGAC01000001">
    <property type="protein sequence ID" value="TKJ95124.1"/>
    <property type="molecule type" value="Genomic_DNA"/>
</dbReference>
<keyword evidence="7" id="KW-1185">Reference proteome</keyword>
<dbReference type="PIRSF" id="PIRSF039020">
    <property type="entry name" value="EhpR"/>
    <property type="match status" value="1"/>
</dbReference>
<dbReference type="Proteomes" id="UP000306393">
    <property type="component" value="Unassembled WGS sequence"/>
</dbReference>
<dbReference type="GO" id="GO:0042803">
    <property type="term" value="F:protein homodimerization activity"/>
    <property type="evidence" value="ECO:0007669"/>
    <property type="project" value="UniProtKB-UniRule"/>
</dbReference>
<feature type="binding site" evidence="2">
    <location>
        <begin position="35"/>
        <end position="36"/>
    </location>
    <ligand>
        <name>D-alanylgriseoluteate</name>
        <dbReference type="ChEBI" id="CHEBI:167053"/>
    </ligand>
</feature>
<evidence type="ECO:0000256" key="1">
    <source>
        <dbReference type="PIRNR" id="PIRNR039020"/>
    </source>
</evidence>
<comment type="caution">
    <text evidence="5">The sequence shown here is derived from an EMBL/GenBank/DDBJ whole genome shotgun (WGS) entry which is preliminary data.</text>
</comment>
<dbReference type="STRING" id="1219360.GCA_001571305_00870"/>
<sequence length="122" mass="13403">MKALDFTILYVASPANSAAFYQRILNVDAVELSSTFAMFILPSGGRLGLWIASGVTPPVSAGTSQSEIVFTAESRDEVDNLFSQWQAWGVEILDPPATLDFGYTFTACDPDGHRLRVYVYEE</sequence>
<dbReference type="Gene3D" id="3.30.720.120">
    <property type="match status" value="1"/>
</dbReference>
<dbReference type="Proteomes" id="UP000661012">
    <property type="component" value="Unassembled WGS sequence"/>
</dbReference>
<dbReference type="Pfam" id="PF00903">
    <property type="entry name" value="Glyoxalase"/>
    <property type="match status" value="1"/>
</dbReference>
<feature type="domain" description="VOC" evidence="3">
    <location>
        <begin position="3"/>
        <end position="120"/>
    </location>
</feature>
<evidence type="ECO:0000313" key="6">
    <source>
        <dbReference type="Proteomes" id="UP000306393"/>
    </source>
</evidence>
<dbReference type="PROSITE" id="PS51819">
    <property type="entry name" value="VOC"/>
    <property type="match status" value="1"/>
</dbReference>
<accession>A0A4U3FMQ6</accession>
<comment type="subunit">
    <text evidence="1">Homodimer.</text>
</comment>
<dbReference type="InterPro" id="IPR029068">
    <property type="entry name" value="Glyas_Bleomycin-R_OHBP_Dase"/>
</dbReference>